<comment type="caution">
    <text evidence="2">The sequence shown here is derived from an EMBL/GenBank/DDBJ whole genome shotgun (WGS) entry which is preliminary data.</text>
</comment>
<accession>A0AAN7XGK1</accession>
<feature type="compositionally biased region" description="Low complexity" evidence="1">
    <location>
        <begin position="72"/>
        <end position="81"/>
    </location>
</feature>
<keyword evidence="3" id="KW-1185">Reference proteome</keyword>
<name>A0AAN7XGK1_ELEMC</name>
<dbReference type="AlphaFoldDB" id="A0AAN7XGK1"/>
<dbReference type="Proteomes" id="UP001346869">
    <property type="component" value="Unassembled WGS sequence"/>
</dbReference>
<evidence type="ECO:0000313" key="3">
    <source>
        <dbReference type="Proteomes" id="UP001346869"/>
    </source>
</evidence>
<reference evidence="2 3" key="1">
    <citation type="journal article" date="2023" name="Genes (Basel)">
        <title>Chromosome-Level Genome Assembly and Circadian Gene Repertoire of the Patagonia Blennie Eleginops maclovinus-The Closest Ancestral Proxy of Antarctic Cryonotothenioids.</title>
        <authorList>
            <person name="Cheng C.C."/>
            <person name="Rivera-Colon A.G."/>
            <person name="Minhas B.F."/>
            <person name="Wilson L."/>
            <person name="Rayamajhi N."/>
            <person name="Vargas-Chacoff L."/>
            <person name="Catchen J.M."/>
        </authorList>
    </citation>
    <scope>NUCLEOTIDE SEQUENCE [LARGE SCALE GENOMIC DNA]</scope>
    <source>
        <strain evidence="2">JMC-PN-2008</strain>
    </source>
</reference>
<proteinExistence type="predicted"/>
<evidence type="ECO:0000256" key="1">
    <source>
        <dbReference type="SAM" id="MobiDB-lite"/>
    </source>
</evidence>
<sequence>MKRAEPAVPLSVRGARYNRICRYFKTFSYFRALGVFFVAHVDSREEGATPRLASRRRSTLLGETLRTPPPLQQLQPQQQDP</sequence>
<protein>
    <submittedName>
        <fullName evidence="2">Uncharacterized protein</fullName>
    </submittedName>
</protein>
<organism evidence="2 3">
    <name type="scientific">Eleginops maclovinus</name>
    <name type="common">Patagonian blennie</name>
    <name type="synonym">Eleginus maclovinus</name>
    <dbReference type="NCBI Taxonomy" id="56733"/>
    <lineage>
        <taxon>Eukaryota</taxon>
        <taxon>Metazoa</taxon>
        <taxon>Chordata</taxon>
        <taxon>Craniata</taxon>
        <taxon>Vertebrata</taxon>
        <taxon>Euteleostomi</taxon>
        <taxon>Actinopterygii</taxon>
        <taxon>Neopterygii</taxon>
        <taxon>Teleostei</taxon>
        <taxon>Neoteleostei</taxon>
        <taxon>Acanthomorphata</taxon>
        <taxon>Eupercaria</taxon>
        <taxon>Perciformes</taxon>
        <taxon>Notothenioidei</taxon>
        <taxon>Eleginopidae</taxon>
        <taxon>Eleginops</taxon>
    </lineage>
</organism>
<reference evidence="2 3" key="2">
    <citation type="journal article" date="2023" name="Mol. Biol. Evol.">
        <title>Genomics of Secondarily Temperate Adaptation in the Only Non-Antarctic Icefish.</title>
        <authorList>
            <person name="Rivera-Colon A.G."/>
            <person name="Rayamajhi N."/>
            <person name="Minhas B.F."/>
            <person name="Madrigal G."/>
            <person name="Bilyk K.T."/>
            <person name="Yoon V."/>
            <person name="Hune M."/>
            <person name="Gregory S."/>
            <person name="Cheng C.H.C."/>
            <person name="Catchen J.M."/>
        </authorList>
    </citation>
    <scope>NUCLEOTIDE SEQUENCE [LARGE SCALE GENOMIC DNA]</scope>
    <source>
        <strain evidence="2">JMC-PN-2008</strain>
    </source>
</reference>
<feature type="region of interest" description="Disordered" evidence="1">
    <location>
        <begin position="45"/>
        <end position="81"/>
    </location>
</feature>
<gene>
    <name evidence="2" type="ORF">PBY51_017166</name>
</gene>
<dbReference type="EMBL" id="JAUZQC010000012">
    <property type="protein sequence ID" value="KAK5861710.1"/>
    <property type="molecule type" value="Genomic_DNA"/>
</dbReference>
<evidence type="ECO:0000313" key="2">
    <source>
        <dbReference type="EMBL" id="KAK5861710.1"/>
    </source>
</evidence>